<proteinExistence type="inferred from homology"/>
<dbReference type="Gene3D" id="3.90.230.10">
    <property type="entry name" value="Creatinase/methionine aminopeptidase superfamily"/>
    <property type="match status" value="1"/>
</dbReference>
<dbReference type="GO" id="GO:0004177">
    <property type="term" value="F:aminopeptidase activity"/>
    <property type="evidence" value="ECO:0007669"/>
    <property type="project" value="UniProtKB-KW"/>
</dbReference>
<dbReference type="InterPro" id="IPR000994">
    <property type="entry name" value="Pept_M24"/>
</dbReference>
<evidence type="ECO:0000256" key="1">
    <source>
        <dbReference type="ARBA" id="ARBA00022723"/>
    </source>
</evidence>
<dbReference type="Pfam" id="PF01321">
    <property type="entry name" value="Creatinase_N"/>
    <property type="match status" value="1"/>
</dbReference>
<dbReference type="OrthoDB" id="9806388at2"/>
<dbReference type="PANTHER" id="PTHR46112:SF3">
    <property type="entry name" value="AMINOPEPTIDASE YPDF"/>
    <property type="match status" value="1"/>
</dbReference>
<feature type="domain" description="Peptidase M24" evidence="4">
    <location>
        <begin position="136"/>
        <end position="337"/>
    </location>
</feature>
<dbReference type="Proteomes" id="UP000032279">
    <property type="component" value="Unassembled WGS sequence"/>
</dbReference>
<dbReference type="EMBL" id="AWTT01000004">
    <property type="protein sequence ID" value="KIS04128.1"/>
    <property type="molecule type" value="Genomic_DNA"/>
</dbReference>
<dbReference type="InterPro" id="IPR050659">
    <property type="entry name" value="Peptidase_M24B"/>
</dbReference>
<keyword evidence="7" id="KW-1185">Reference proteome</keyword>
<keyword evidence="1 3" id="KW-0479">Metal-binding</keyword>
<dbReference type="STRING" id="1335616.WDC_0331"/>
<dbReference type="InterPro" id="IPR001131">
    <property type="entry name" value="Peptidase_M24B_aminopep-P_CS"/>
</dbReference>
<reference evidence="6 7" key="1">
    <citation type="submission" date="2013-08" db="EMBL/GenBank/DDBJ databases">
        <title>Lactobacillus wasatchii sp. WDC04, a late gas producing bacteria isolated from aged chedder cheese.</title>
        <authorList>
            <person name="Oberg C.J."/>
            <person name="Culumber M."/>
            <person name="McMahon D.J."/>
            <person name="Broadbent J.R."/>
            <person name="Oberg T.S."/>
            <person name="Ortaki F."/>
        </authorList>
    </citation>
    <scope>NUCLEOTIDE SEQUENCE [LARGE SCALE GENOMIC DNA]</scope>
    <source>
        <strain evidence="6 7">WDC04</strain>
    </source>
</reference>
<dbReference type="CDD" id="cd01092">
    <property type="entry name" value="APP-like"/>
    <property type="match status" value="1"/>
</dbReference>
<dbReference type="GO" id="GO:0046872">
    <property type="term" value="F:metal ion binding"/>
    <property type="evidence" value="ECO:0007669"/>
    <property type="project" value="UniProtKB-KW"/>
</dbReference>
<dbReference type="SUPFAM" id="SSF53092">
    <property type="entry name" value="Creatinase/prolidase N-terminal domain"/>
    <property type="match status" value="1"/>
</dbReference>
<gene>
    <name evidence="6" type="primary">ypdF</name>
    <name evidence="6" type="ORF">WDC_0331</name>
</gene>
<evidence type="ECO:0000256" key="3">
    <source>
        <dbReference type="RuleBase" id="RU000590"/>
    </source>
</evidence>
<dbReference type="AlphaFoldDB" id="A0A0D0Y7A0"/>
<dbReference type="RefSeq" id="WP_044010059.1">
    <property type="nucleotide sequence ID" value="NZ_AWTT01000004.1"/>
</dbReference>
<keyword evidence="6" id="KW-0645">Protease</keyword>
<dbReference type="Pfam" id="PF00557">
    <property type="entry name" value="Peptidase_M24"/>
    <property type="match status" value="1"/>
</dbReference>
<feature type="domain" description="Creatinase N-terminal" evidence="5">
    <location>
        <begin position="3"/>
        <end position="128"/>
    </location>
</feature>
<dbReference type="Gene3D" id="3.40.350.10">
    <property type="entry name" value="Creatinase/prolidase N-terminal domain"/>
    <property type="match status" value="1"/>
</dbReference>
<dbReference type="InterPro" id="IPR000587">
    <property type="entry name" value="Creatinase_N"/>
</dbReference>
<dbReference type="PANTHER" id="PTHR46112">
    <property type="entry name" value="AMINOPEPTIDASE"/>
    <property type="match status" value="1"/>
</dbReference>
<sequence>MQRIEQLRTQFPSMYIDAFVVTEQINILYLTGFQLGAGDGCLLITSKGAYLITDDRYQEALQELQQDAFDTVITRDYYGQLADLCQQHKITVLGFESTLSYNIFSILDELMVCDIVAFDDTVEKQRSIKAPAEINKIRAAAELNSAGFDYLINHVHAGMTERDVANLLDWWLKKQGAARSSFDTIVASGPNAAKPHAMAGSRQLTNGDIVTVDFGYFLDGYTADITRTFGIGKLVPQLEQIYQTVLQASQAVIKHAVAGIDGQILDSYGRNIIKQAGYDDYFNHGMGHGIGMAIHELPASYGPNAQIVVQSNQIITVEPGIYLPHVGGVRIEDDILIYDHSNEVLTNAPTDLIIL</sequence>
<accession>A0A0D0Y7A0</accession>
<dbReference type="InterPro" id="IPR029149">
    <property type="entry name" value="Creatin/AminoP/Spt16_N"/>
</dbReference>
<organism evidence="6 7">
    <name type="scientific">Paucilactobacillus wasatchensis</name>
    <dbReference type="NCBI Taxonomy" id="1335616"/>
    <lineage>
        <taxon>Bacteria</taxon>
        <taxon>Bacillati</taxon>
        <taxon>Bacillota</taxon>
        <taxon>Bacilli</taxon>
        <taxon>Lactobacillales</taxon>
        <taxon>Lactobacillaceae</taxon>
        <taxon>Paucilactobacillus</taxon>
    </lineage>
</organism>
<keyword evidence="6" id="KW-0031">Aminopeptidase</keyword>
<name>A0A0D0Y7A0_9LACO</name>
<keyword evidence="2" id="KW-0378">Hydrolase</keyword>
<comment type="similarity">
    <text evidence="3">Belongs to the peptidase M24B family.</text>
</comment>
<dbReference type="PATRIC" id="fig|1335616.4.peg.331"/>
<comment type="caution">
    <text evidence="6">The sequence shown here is derived from an EMBL/GenBank/DDBJ whole genome shotgun (WGS) entry which is preliminary data.</text>
</comment>
<dbReference type="PROSITE" id="PS00491">
    <property type="entry name" value="PROLINE_PEPTIDASE"/>
    <property type="match status" value="1"/>
</dbReference>
<evidence type="ECO:0000259" key="5">
    <source>
        <dbReference type="Pfam" id="PF01321"/>
    </source>
</evidence>
<protein>
    <submittedName>
        <fullName evidence="6">Aminopeptidase</fullName>
    </submittedName>
</protein>
<evidence type="ECO:0000259" key="4">
    <source>
        <dbReference type="Pfam" id="PF00557"/>
    </source>
</evidence>
<evidence type="ECO:0000256" key="2">
    <source>
        <dbReference type="ARBA" id="ARBA00022801"/>
    </source>
</evidence>
<evidence type="ECO:0000313" key="6">
    <source>
        <dbReference type="EMBL" id="KIS04128.1"/>
    </source>
</evidence>
<dbReference type="SUPFAM" id="SSF55920">
    <property type="entry name" value="Creatinase/aminopeptidase"/>
    <property type="match status" value="1"/>
</dbReference>
<evidence type="ECO:0000313" key="7">
    <source>
        <dbReference type="Proteomes" id="UP000032279"/>
    </source>
</evidence>
<dbReference type="InterPro" id="IPR036005">
    <property type="entry name" value="Creatinase/aminopeptidase-like"/>
</dbReference>